<dbReference type="PROSITE" id="PS51257">
    <property type="entry name" value="PROKAR_LIPOPROTEIN"/>
    <property type="match status" value="1"/>
</dbReference>
<dbReference type="AlphaFoldDB" id="A0A391P7Q7"/>
<sequence>MRSFVLLVAALVAIAACSGEVWPHDLTKVSLNVVEGKIADFSELLTADVIASITSITDLYADKMDRFCEIYRDLPTYDMKDHFAADLAAMGALVYPGATNAECQMFVYNMHLEVMANATAALVMQDSDAFLGHSEGYYMKDGAVQDDITTLSAALRDGLDRQITYTNGAEITTCIAPAGSLGCAYIHRDGAFSQSRVPASYESPKWTGSLSDLMEDLDEARTDFYSTNEISTPMWALGYLMRTGNGIATGRNHGLPAYFPRVSGTDNSNNTPAGEIDRSIGYAGNAFPTSLVQYIIPINMDDTTDAGKAYVRDKHYKELSKGMAALTQT</sequence>
<keyword evidence="1" id="KW-0732">Signal</keyword>
<protein>
    <submittedName>
        <fullName evidence="2">Uncharacterized protein</fullName>
    </submittedName>
</protein>
<accession>A0A391P7Q7</accession>
<organism evidence="2 3">
    <name type="scientific">Kipferlia bialata</name>
    <dbReference type="NCBI Taxonomy" id="797122"/>
    <lineage>
        <taxon>Eukaryota</taxon>
        <taxon>Metamonada</taxon>
        <taxon>Carpediemonas-like organisms</taxon>
        <taxon>Kipferlia</taxon>
    </lineage>
</organism>
<dbReference type="EMBL" id="BDIP01005611">
    <property type="protein sequence ID" value="GCA63942.1"/>
    <property type="molecule type" value="Genomic_DNA"/>
</dbReference>
<comment type="caution">
    <text evidence="2">The sequence shown here is derived from an EMBL/GenBank/DDBJ whole genome shotgun (WGS) entry which is preliminary data.</text>
</comment>
<feature type="signal peptide" evidence="1">
    <location>
        <begin position="1"/>
        <end position="19"/>
    </location>
</feature>
<gene>
    <name evidence="2" type="ORF">KIPB_012575</name>
</gene>
<proteinExistence type="predicted"/>
<name>A0A391P7Q7_9EUKA</name>
<evidence type="ECO:0000313" key="2">
    <source>
        <dbReference type="EMBL" id="GCA63942.1"/>
    </source>
</evidence>
<keyword evidence="3" id="KW-1185">Reference proteome</keyword>
<evidence type="ECO:0000256" key="1">
    <source>
        <dbReference type="SAM" id="SignalP"/>
    </source>
</evidence>
<evidence type="ECO:0000313" key="3">
    <source>
        <dbReference type="Proteomes" id="UP000265618"/>
    </source>
</evidence>
<feature type="chain" id="PRO_5017396769" evidence="1">
    <location>
        <begin position="20"/>
        <end position="329"/>
    </location>
</feature>
<dbReference type="Proteomes" id="UP000265618">
    <property type="component" value="Unassembled WGS sequence"/>
</dbReference>
<reference evidence="2 3" key="1">
    <citation type="journal article" date="2018" name="PLoS ONE">
        <title>The draft genome of Kipferlia bialata reveals reductive genome evolution in fornicate parasites.</title>
        <authorList>
            <person name="Tanifuji G."/>
            <person name="Takabayashi S."/>
            <person name="Kume K."/>
            <person name="Takagi M."/>
            <person name="Nakayama T."/>
            <person name="Kamikawa R."/>
            <person name="Inagaki Y."/>
            <person name="Hashimoto T."/>
        </authorList>
    </citation>
    <scope>NUCLEOTIDE SEQUENCE [LARGE SCALE GENOMIC DNA]</scope>
    <source>
        <strain evidence="2">NY0173</strain>
    </source>
</reference>